<proteinExistence type="predicted"/>
<organism evidence="1 2">
    <name type="scientific">Xanthomonas perforans</name>
    <dbReference type="NCBI Taxonomy" id="442694"/>
    <lineage>
        <taxon>Bacteria</taxon>
        <taxon>Pseudomonadati</taxon>
        <taxon>Pseudomonadota</taxon>
        <taxon>Gammaproteobacteria</taxon>
        <taxon>Lysobacterales</taxon>
        <taxon>Lysobacteraceae</taxon>
        <taxon>Xanthomonas</taxon>
    </lineage>
</organism>
<comment type="caution">
    <text evidence="1">The sequence shown here is derived from an EMBL/GenBank/DDBJ whole genome shotgun (WGS) entry which is preliminary data.</text>
</comment>
<dbReference type="Proteomes" id="UP000471082">
    <property type="component" value="Unassembled WGS sequence"/>
</dbReference>
<gene>
    <name evidence="1" type="ORF">G3W61_22365</name>
</gene>
<accession>A0A7X5N001</accession>
<name>A0A7X5N001_XANPE</name>
<evidence type="ECO:0000313" key="2">
    <source>
        <dbReference type="Proteomes" id="UP000471082"/>
    </source>
</evidence>
<dbReference type="AlphaFoldDB" id="A0A7X5N001"/>
<feature type="non-terminal residue" evidence="1">
    <location>
        <position position="31"/>
    </location>
</feature>
<sequence>MSWNWRTTLGVALFAAAVISGWSAWQQRARP</sequence>
<dbReference type="EMBL" id="JAAGYU010000257">
    <property type="protein sequence ID" value="NEL78955.1"/>
    <property type="molecule type" value="Genomic_DNA"/>
</dbReference>
<evidence type="ECO:0000313" key="1">
    <source>
        <dbReference type="EMBL" id="NEL78955.1"/>
    </source>
</evidence>
<reference evidence="1 2" key="1">
    <citation type="submission" date="2019-11" db="EMBL/GenBank/DDBJ databases">
        <title>Genome-resolved metagenomics to study the prevalence of co-infection and intraspecific heterogeneity among plant pathogen metapopulations.</title>
        <authorList>
            <person name="Newberry E."/>
            <person name="Bhandari R."/>
            <person name="Kemble J."/>
            <person name="Sikora E."/>
            <person name="Potnis N."/>
        </authorList>
    </citation>
    <scope>NUCLEOTIDE SEQUENCE [LARGE SCALE GENOMIC DNA]</scope>
    <source>
        <strain evidence="1">Xp_Tom_Tuscaloosa_18b</strain>
    </source>
</reference>
<protein>
    <submittedName>
        <fullName evidence="1">LPS export ABC transporter periplasmic protein LptC</fullName>
    </submittedName>
</protein>